<sequence length="110" mass="11414">MSGDLYVQTDGVRSYAQIHDRVVEGLSQLMRSGATEATGVQTTHGAIASAVSTALSGVLGTRHGTMQTTATSGSTIAELLQKAAQMYDQGDQKGAERLRAATEALNNSAD</sequence>
<comment type="caution">
    <text evidence="1">The sequence shown here is derived from an EMBL/GenBank/DDBJ whole genome shotgun (WGS) entry which is preliminary data.</text>
</comment>
<dbReference type="RefSeq" id="WP_069404726.1">
    <property type="nucleotide sequence ID" value="NZ_MIGZ01000034.1"/>
</dbReference>
<evidence type="ECO:0000313" key="1">
    <source>
        <dbReference type="EMBL" id="ODQ94695.1"/>
    </source>
</evidence>
<keyword evidence="2" id="KW-1185">Reference proteome</keyword>
<dbReference type="Proteomes" id="UP000094243">
    <property type="component" value="Unassembled WGS sequence"/>
</dbReference>
<organism evidence="1 2">
    <name type="scientific">Mycolicibacterium holsaticum</name>
    <dbReference type="NCBI Taxonomy" id="152142"/>
    <lineage>
        <taxon>Bacteria</taxon>
        <taxon>Bacillati</taxon>
        <taxon>Actinomycetota</taxon>
        <taxon>Actinomycetes</taxon>
        <taxon>Mycobacteriales</taxon>
        <taxon>Mycobacteriaceae</taxon>
        <taxon>Mycolicibacterium</taxon>
    </lineage>
</organism>
<protein>
    <recommendedName>
        <fullName evidence="3">ESX-1 secretion-associated protein</fullName>
    </recommendedName>
</protein>
<dbReference type="EMBL" id="MIGZ01000034">
    <property type="protein sequence ID" value="ODQ94695.1"/>
    <property type="molecule type" value="Genomic_DNA"/>
</dbReference>
<name>A0A1E3RXP2_9MYCO</name>
<evidence type="ECO:0008006" key="3">
    <source>
        <dbReference type="Google" id="ProtNLM"/>
    </source>
</evidence>
<accession>A0A1E3RXP2</accession>
<dbReference type="InterPro" id="IPR022536">
    <property type="entry name" value="EspC"/>
</dbReference>
<proteinExistence type="predicted"/>
<gene>
    <name evidence="1" type="ORF">BHQ17_08265</name>
</gene>
<dbReference type="AlphaFoldDB" id="A0A1E3RXP2"/>
<evidence type="ECO:0000313" key="2">
    <source>
        <dbReference type="Proteomes" id="UP000094243"/>
    </source>
</evidence>
<dbReference type="GO" id="GO:0009306">
    <property type="term" value="P:protein secretion"/>
    <property type="evidence" value="ECO:0007669"/>
    <property type="project" value="InterPro"/>
</dbReference>
<dbReference type="Pfam" id="PF10824">
    <property type="entry name" value="T7SS_ESX_EspC"/>
    <property type="match status" value="1"/>
</dbReference>
<reference evidence="2" key="1">
    <citation type="submission" date="2016-09" db="EMBL/GenBank/DDBJ databases">
        <authorList>
            <person name="Greninger A.L."/>
            <person name="Jerome K.R."/>
            <person name="Mcnair B."/>
            <person name="Wallis C."/>
            <person name="Fang F."/>
        </authorList>
    </citation>
    <scope>NUCLEOTIDE SEQUENCE [LARGE SCALE GENOMIC DNA]</scope>
    <source>
        <strain evidence="2">M7</strain>
    </source>
</reference>
<dbReference type="OrthoDB" id="4640843at2"/>